<organism evidence="1 2">
    <name type="scientific">Arctium lappa</name>
    <name type="common">Greater burdock</name>
    <name type="synonym">Lappa major</name>
    <dbReference type="NCBI Taxonomy" id="4217"/>
    <lineage>
        <taxon>Eukaryota</taxon>
        <taxon>Viridiplantae</taxon>
        <taxon>Streptophyta</taxon>
        <taxon>Embryophyta</taxon>
        <taxon>Tracheophyta</taxon>
        <taxon>Spermatophyta</taxon>
        <taxon>Magnoliopsida</taxon>
        <taxon>eudicotyledons</taxon>
        <taxon>Gunneridae</taxon>
        <taxon>Pentapetalae</taxon>
        <taxon>asterids</taxon>
        <taxon>campanulids</taxon>
        <taxon>Asterales</taxon>
        <taxon>Asteraceae</taxon>
        <taxon>Carduoideae</taxon>
        <taxon>Cardueae</taxon>
        <taxon>Arctiinae</taxon>
        <taxon>Arctium</taxon>
    </lineage>
</organism>
<reference evidence="1 2" key="2">
    <citation type="journal article" date="2022" name="Mol. Ecol. Resour.">
        <title>The genomes of chicory, endive, great burdock and yacon provide insights into Asteraceae paleo-polyploidization history and plant inulin production.</title>
        <authorList>
            <person name="Fan W."/>
            <person name="Wang S."/>
            <person name="Wang H."/>
            <person name="Wang A."/>
            <person name="Jiang F."/>
            <person name="Liu H."/>
            <person name="Zhao H."/>
            <person name="Xu D."/>
            <person name="Zhang Y."/>
        </authorList>
    </citation>
    <scope>NUCLEOTIDE SEQUENCE [LARGE SCALE GENOMIC DNA]</scope>
    <source>
        <strain evidence="2">cv. Niubang</strain>
    </source>
</reference>
<accession>A0ACB9AD11</accession>
<proteinExistence type="predicted"/>
<protein>
    <submittedName>
        <fullName evidence="1">Uncharacterized protein</fullName>
    </submittedName>
</protein>
<keyword evidence="2" id="KW-1185">Reference proteome</keyword>
<evidence type="ECO:0000313" key="2">
    <source>
        <dbReference type="Proteomes" id="UP001055879"/>
    </source>
</evidence>
<sequence>MISMLPHIHHLLGSLIFILEVKSYSRDDWRRSSIADISLSSSIFVLICAGLIVVRWMRLCSPEMEVRRGRRPITEYTSDLGKEIDTFWGYLYAAGRGVCVH</sequence>
<dbReference type="EMBL" id="CM042054">
    <property type="protein sequence ID" value="KAI3707728.1"/>
    <property type="molecule type" value="Genomic_DNA"/>
</dbReference>
<evidence type="ECO:0000313" key="1">
    <source>
        <dbReference type="EMBL" id="KAI3707728.1"/>
    </source>
</evidence>
<name>A0ACB9AD11_ARCLA</name>
<dbReference type="Proteomes" id="UP001055879">
    <property type="component" value="Linkage Group LG08"/>
</dbReference>
<gene>
    <name evidence="1" type="ORF">L6452_26357</name>
</gene>
<reference evidence="2" key="1">
    <citation type="journal article" date="2022" name="Mol. Ecol. Resour.">
        <title>The genomes of chicory, endive, great burdock and yacon provide insights into Asteraceae palaeo-polyploidization history and plant inulin production.</title>
        <authorList>
            <person name="Fan W."/>
            <person name="Wang S."/>
            <person name="Wang H."/>
            <person name="Wang A."/>
            <person name="Jiang F."/>
            <person name="Liu H."/>
            <person name="Zhao H."/>
            <person name="Xu D."/>
            <person name="Zhang Y."/>
        </authorList>
    </citation>
    <scope>NUCLEOTIDE SEQUENCE [LARGE SCALE GENOMIC DNA]</scope>
    <source>
        <strain evidence="2">cv. Niubang</strain>
    </source>
</reference>
<comment type="caution">
    <text evidence="1">The sequence shown here is derived from an EMBL/GenBank/DDBJ whole genome shotgun (WGS) entry which is preliminary data.</text>
</comment>